<evidence type="ECO:0000313" key="12">
    <source>
        <dbReference type="Proteomes" id="UP001634393"/>
    </source>
</evidence>
<keyword evidence="7" id="KW-0927">Auxin signaling pathway</keyword>
<evidence type="ECO:0000256" key="4">
    <source>
        <dbReference type="ARBA" id="ARBA00022824"/>
    </source>
</evidence>
<feature type="transmembrane region" description="Helical" evidence="10">
    <location>
        <begin position="70"/>
        <end position="93"/>
    </location>
</feature>
<keyword evidence="4" id="KW-0256">Endoplasmic reticulum</keyword>
<dbReference type="Proteomes" id="UP001634393">
    <property type="component" value="Unassembled WGS sequence"/>
</dbReference>
<keyword evidence="3 10" id="KW-0812">Transmembrane</keyword>
<comment type="function">
    <text evidence="8">Involved in cellular auxin homeostasis by regulating auxin metabolism. Regulates intracellular auxin accumulation at the endoplasmic reticulum and thus auxin availability for nuclear auxin signaling.</text>
</comment>
<comment type="caution">
    <text evidence="11">The sequence shown here is derived from an EMBL/GenBank/DDBJ whole genome shotgun (WGS) entry which is preliminary data.</text>
</comment>
<feature type="transmembrane region" description="Helical" evidence="10">
    <location>
        <begin position="311"/>
        <end position="332"/>
    </location>
</feature>
<feature type="transmembrane region" description="Helical" evidence="10">
    <location>
        <begin position="46"/>
        <end position="64"/>
    </location>
</feature>
<comment type="similarity">
    <text evidence="9">Belongs to the auxin efflux carrier (TC 2.A.69.2) family.</text>
</comment>
<evidence type="ECO:0000313" key="11">
    <source>
        <dbReference type="EMBL" id="KAL3838822.1"/>
    </source>
</evidence>
<evidence type="ECO:0000256" key="1">
    <source>
        <dbReference type="ARBA" id="ARBA00004477"/>
    </source>
</evidence>
<keyword evidence="12" id="KW-1185">Reference proteome</keyword>
<reference evidence="11 12" key="1">
    <citation type="submission" date="2024-12" db="EMBL/GenBank/DDBJ databases">
        <title>The unique morphological basis and parallel evolutionary history of personate flowers in Penstemon.</title>
        <authorList>
            <person name="Depatie T.H."/>
            <person name="Wessinger C.A."/>
        </authorList>
    </citation>
    <scope>NUCLEOTIDE SEQUENCE [LARGE SCALE GENOMIC DNA]</scope>
    <source>
        <strain evidence="11">WTNN_2</strain>
        <tissue evidence="11">Leaf</tissue>
    </source>
</reference>
<feature type="transmembrane region" description="Helical" evidence="10">
    <location>
        <begin position="147"/>
        <end position="168"/>
    </location>
</feature>
<name>A0ABD3TRB0_9LAMI</name>
<evidence type="ECO:0008006" key="13">
    <source>
        <dbReference type="Google" id="ProtNLM"/>
    </source>
</evidence>
<dbReference type="InterPro" id="IPR004776">
    <property type="entry name" value="Mem_transp_PIN-like"/>
</dbReference>
<evidence type="ECO:0000256" key="8">
    <source>
        <dbReference type="ARBA" id="ARBA00025100"/>
    </source>
</evidence>
<evidence type="ECO:0000256" key="5">
    <source>
        <dbReference type="ARBA" id="ARBA00022989"/>
    </source>
</evidence>
<evidence type="ECO:0000256" key="7">
    <source>
        <dbReference type="ARBA" id="ARBA00023294"/>
    </source>
</evidence>
<dbReference type="GO" id="GO:0005789">
    <property type="term" value="C:endoplasmic reticulum membrane"/>
    <property type="evidence" value="ECO:0007669"/>
    <property type="project" value="UniProtKB-SubCell"/>
</dbReference>
<feature type="transmembrane region" description="Helical" evidence="10">
    <location>
        <begin position="105"/>
        <end position="127"/>
    </location>
</feature>
<dbReference type="GO" id="GO:0009734">
    <property type="term" value="P:auxin-activated signaling pathway"/>
    <property type="evidence" value="ECO:0007669"/>
    <property type="project" value="UniProtKB-KW"/>
</dbReference>
<keyword evidence="6 10" id="KW-0472">Membrane</keyword>
<dbReference type="EMBL" id="JBJXBP010000003">
    <property type="protein sequence ID" value="KAL3838822.1"/>
    <property type="molecule type" value="Genomic_DNA"/>
</dbReference>
<dbReference type="AlphaFoldDB" id="A0ABD3TRB0"/>
<comment type="subcellular location">
    <subcellularLocation>
        <location evidence="1">Endoplasmic reticulum membrane</location>
        <topology evidence="1">Multi-pass membrane protein</topology>
    </subcellularLocation>
</comment>
<sequence length="402" mass="44237">MGFWSLFEVASMPILQVLIISVLGAFMATDYLNLLPADARKYLNKIVYAVFTPSLVFSSLAKTVSFQDIISWWFMPVNIGLTFLVGGTFGWIAVKIIRPKPHLGYLIIAMCASGNLGNILLIIVPAICKEKGNPFGDKDVCSTVGLSYVSFSMALGAFYIWTYTYHLIRRAGTKYEALLASEKSESESDSNEANKDLEANEKSLLLNGSEQVQDNNNKRNSAAAAWSWTLGTLHHLGEELRTPPIIAAILGLVFGSVTWLRDLIIGNNAPLRVIDDSIKLLGDGTIPSITLILGGNLTQGLRKAKLRSIDVIAVICVRYLILPVIGIFVVKAASHFGFLPSDPLFHFVLLIQYTLPPAMNIATMTQLFDVAQEECSVFFLWTYLVAALALTGWSTVFMWILS</sequence>
<evidence type="ECO:0000256" key="9">
    <source>
        <dbReference type="ARBA" id="ARBA00025752"/>
    </source>
</evidence>
<accession>A0ABD3TRB0</accession>
<feature type="transmembrane region" description="Helical" evidence="10">
    <location>
        <begin position="377"/>
        <end position="401"/>
    </location>
</feature>
<dbReference type="PANTHER" id="PTHR31651:SF3">
    <property type="entry name" value="PROTEIN PIN-LIKES 7"/>
    <property type="match status" value="1"/>
</dbReference>
<dbReference type="InterPro" id="IPR045033">
    <property type="entry name" value="PILS1/3/4/5/7"/>
</dbReference>
<protein>
    <recommendedName>
        <fullName evidence="13">Auxin efflux carrier family protein</fullName>
    </recommendedName>
</protein>
<dbReference type="Pfam" id="PF03547">
    <property type="entry name" value="Mem_trans"/>
    <property type="match status" value="1"/>
</dbReference>
<evidence type="ECO:0000256" key="3">
    <source>
        <dbReference type="ARBA" id="ARBA00022692"/>
    </source>
</evidence>
<proteinExistence type="inferred from homology"/>
<keyword evidence="2" id="KW-0813">Transport</keyword>
<keyword evidence="5 10" id="KW-1133">Transmembrane helix</keyword>
<feature type="transmembrane region" description="Helical" evidence="10">
    <location>
        <begin position="344"/>
        <end position="365"/>
    </location>
</feature>
<organism evidence="11 12">
    <name type="scientific">Penstemon smallii</name>
    <dbReference type="NCBI Taxonomy" id="265156"/>
    <lineage>
        <taxon>Eukaryota</taxon>
        <taxon>Viridiplantae</taxon>
        <taxon>Streptophyta</taxon>
        <taxon>Embryophyta</taxon>
        <taxon>Tracheophyta</taxon>
        <taxon>Spermatophyta</taxon>
        <taxon>Magnoliopsida</taxon>
        <taxon>eudicotyledons</taxon>
        <taxon>Gunneridae</taxon>
        <taxon>Pentapetalae</taxon>
        <taxon>asterids</taxon>
        <taxon>lamiids</taxon>
        <taxon>Lamiales</taxon>
        <taxon>Plantaginaceae</taxon>
        <taxon>Cheloneae</taxon>
        <taxon>Penstemon</taxon>
    </lineage>
</organism>
<gene>
    <name evidence="11" type="ORF">ACJIZ3_023413</name>
</gene>
<evidence type="ECO:0000256" key="10">
    <source>
        <dbReference type="SAM" id="Phobius"/>
    </source>
</evidence>
<evidence type="ECO:0000256" key="2">
    <source>
        <dbReference type="ARBA" id="ARBA00022448"/>
    </source>
</evidence>
<feature type="transmembrane region" description="Helical" evidence="10">
    <location>
        <begin position="12"/>
        <end position="34"/>
    </location>
</feature>
<evidence type="ECO:0000256" key="6">
    <source>
        <dbReference type="ARBA" id="ARBA00023136"/>
    </source>
</evidence>
<dbReference type="PANTHER" id="PTHR31651">
    <property type="match status" value="1"/>
</dbReference>